<comment type="caution">
    <text evidence="4">The sequence shown here is derived from an EMBL/GenBank/DDBJ whole genome shotgun (WGS) entry which is preliminary data.</text>
</comment>
<sequence>MDGEPIKIIAKNKKAHFDYSIEETIECGIALQGTEIKSVRDGRISFPDSFAEIIRNEVWLKNFHISEYVYSSIFNHDPDRPKKLLLHRDEIKRLTRKTEEKGYTLIPLEFYLKRGRIKVMLGICKGKKQFDKRADIKERDIKRDMQRELQLKNR</sequence>
<dbReference type="HAMAP" id="MF_00023">
    <property type="entry name" value="SmpB"/>
    <property type="match status" value="1"/>
</dbReference>
<dbReference type="NCBIfam" id="TIGR00086">
    <property type="entry name" value="smpB"/>
    <property type="match status" value="1"/>
</dbReference>
<dbReference type="GO" id="GO:0070929">
    <property type="term" value="P:trans-translation"/>
    <property type="evidence" value="ECO:0007669"/>
    <property type="project" value="UniProtKB-UniRule"/>
</dbReference>
<organism evidence="4 5">
    <name type="scientific">Treponema medium ATCC 700293</name>
    <dbReference type="NCBI Taxonomy" id="1125700"/>
    <lineage>
        <taxon>Bacteria</taxon>
        <taxon>Pseudomonadati</taxon>
        <taxon>Spirochaetota</taxon>
        <taxon>Spirochaetia</taxon>
        <taxon>Spirochaetales</taxon>
        <taxon>Treponemataceae</taxon>
        <taxon>Treponema</taxon>
    </lineage>
</organism>
<dbReference type="InterPro" id="IPR000037">
    <property type="entry name" value="SsrA-bd_prot"/>
</dbReference>
<reference evidence="4 5" key="1">
    <citation type="submission" date="2013-04" db="EMBL/GenBank/DDBJ databases">
        <title>The Genome Sequence of Treponema medium ATCC 700293.</title>
        <authorList>
            <consortium name="The Broad Institute Genomics Platform"/>
            <person name="Earl A."/>
            <person name="Ward D."/>
            <person name="Feldgarden M."/>
            <person name="Gevers D."/>
            <person name="Leonetti C."/>
            <person name="Blanton J.M."/>
            <person name="Dewhirst F.E."/>
            <person name="Izard J."/>
            <person name="Walker B."/>
            <person name="Young S."/>
            <person name="Zeng Q."/>
            <person name="Gargeya S."/>
            <person name="Fitzgerald M."/>
            <person name="Haas B."/>
            <person name="Abouelleil A."/>
            <person name="Allen A.W."/>
            <person name="Alvarado L."/>
            <person name="Arachchi H.M."/>
            <person name="Berlin A.M."/>
            <person name="Chapman S.B."/>
            <person name="Gainer-Dewar J."/>
            <person name="Goldberg J."/>
            <person name="Griggs A."/>
            <person name="Gujja S."/>
            <person name="Hansen M."/>
            <person name="Howarth C."/>
            <person name="Imamovic A."/>
            <person name="Ireland A."/>
            <person name="Larimer J."/>
            <person name="McCowan C."/>
            <person name="Murphy C."/>
            <person name="Pearson M."/>
            <person name="Poon T.W."/>
            <person name="Priest M."/>
            <person name="Roberts A."/>
            <person name="Saif S."/>
            <person name="Shea T."/>
            <person name="Sisk P."/>
            <person name="Sykes S."/>
            <person name="Wortman J."/>
            <person name="Nusbaum C."/>
            <person name="Birren B."/>
        </authorList>
    </citation>
    <scope>NUCLEOTIDE SEQUENCE [LARGE SCALE GENOMIC DNA]</scope>
    <source>
        <strain evidence="4 5">ATCC 700293</strain>
    </source>
</reference>
<dbReference type="InterPro" id="IPR020081">
    <property type="entry name" value="SsrA-bd_prot_CS"/>
</dbReference>
<dbReference type="PANTHER" id="PTHR30308:SF2">
    <property type="entry name" value="SSRA-BINDING PROTEIN"/>
    <property type="match status" value="1"/>
</dbReference>
<dbReference type="PANTHER" id="PTHR30308">
    <property type="entry name" value="TMRNA-BINDING COMPONENT OF TRANS-TRANSLATION TAGGING COMPLEX"/>
    <property type="match status" value="1"/>
</dbReference>
<evidence type="ECO:0000256" key="3">
    <source>
        <dbReference type="HAMAP-Rule" id="MF_00023"/>
    </source>
</evidence>
<dbReference type="CDD" id="cd09294">
    <property type="entry name" value="SmpB"/>
    <property type="match status" value="1"/>
</dbReference>
<gene>
    <name evidence="3" type="primary">smpB</name>
    <name evidence="4" type="ORF">HMPREF9195_00238</name>
</gene>
<comment type="subcellular location">
    <subcellularLocation>
        <location evidence="3">Cytoplasm</location>
    </subcellularLocation>
    <text evidence="3">The tmRNA-SmpB complex associates with stalled 70S ribosomes.</text>
</comment>
<protein>
    <recommendedName>
        <fullName evidence="3">SsrA-binding protein</fullName>
    </recommendedName>
    <alternativeName>
        <fullName evidence="3">Small protein B</fullName>
    </alternativeName>
</protein>
<dbReference type="Gene3D" id="2.40.280.10">
    <property type="match status" value="1"/>
</dbReference>
<dbReference type="RefSeq" id="WP_016522236.1">
    <property type="nucleotide sequence ID" value="NZ_KE332517.1"/>
</dbReference>
<accession>A0AA87NS78</accession>
<dbReference type="Proteomes" id="UP000014634">
    <property type="component" value="Unassembled WGS sequence"/>
</dbReference>
<dbReference type="Pfam" id="PF01668">
    <property type="entry name" value="SmpB"/>
    <property type="match status" value="1"/>
</dbReference>
<dbReference type="GO" id="GO:0005829">
    <property type="term" value="C:cytosol"/>
    <property type="evidence" value="ECO:0007669"/>
    <property type="project" value="TreeGrafter"/>
</dbReference>
<dbReference type="InterPro" id="IPR023620">
    <property type="entry name" value="SmpB"/>
</dbReference>
<dbReference type="PROSITE" id="PS01317">
    <property type="entry name" value="SSRP"/>
    <property type="match status" value="1"/>
</dbReference>
<comment type="function">
    <text evidence="3">Required for rescue of stalled ribosomes mediated by trans-translation. Binds to transfer-messenger RNA (tmRNA), required for stable association of tmRNA with ribosomes. tmRNA and SmpB together mimic tRNA shape, replacing the anticodon stem-loop with SmpB. tmRNA is encoded by the ssrA gene; the 2 termini fold to resemble tRNA(Ala) and it encodes a 'tag peptide', a short internal open reading frame. During trans-translation Ala-aminoacylated tmRNA acts like a tRNA, entering the A-site of stalled ribosomes, displacing the stalled mRNA. The ribosome then switches to translate the ORF on the tmRNA; the nascent peptide is terminated with the 'tag peptide' encoded by the tmRNA and targeted for degradation. The ribosome is freed to recommence translation, which seems to be the essential function of trans-translation.</text>
</comment>
<dbReference type="EMBL" id="ATFE01000003">
    <property type="protein sequence ID" value="EPF29537.1"/>
    <property type="molecule type" value="Genomic_DNA"/>
</dbReference>
<dbReference type="GO" id="GO:0070930">
    <property type="term" value="P:trans-translation-dependent protein tagging"/>
    <property type="evidence" value="ECO:0007669"/>
    <property type="project" value="TreeGrafter"/>
</dbReference>
<keyword evidence="2 3" id="KW-0694">RNA-binding</keyword>
<keyword evidence="1 3" id="KW-0963">Cytoplasm</keyword>
<dbReference type="AlphaFoldDB" id="A0AA87NS78"/>
<evidence type="ECO:0000313" key="5">
    <source>
        <dbReference type="Proteomes" id="UP000014634"/>
    </source>
</evidence>
<evidence type="ECO:0000256" key="2">
    <source>
        <dbReference type="ARBA" id="ARBA00022884"/>
    </source>
</evidence>
<evidence type="ECO:0000256" key="1">
    <source>
        <dbReference type="ARBA" id="ARBA00022490"/>
    </source>
</evidence>
<dbReference type="SUPFAM" id="SSF74982">
    <property type="entry name" value="Small protein B (SmpB)"/>
    <property type="match status" value="1"/>
</dbReference>
<evidence type="ECO:0000313" key="4">
    <source>
        <dbReference type="EMBL" id="EPF29537.1"/>
    </source>
</evidence>
<name>A0AA87NS78_TREMD</name>
<proteinExistence type="inferred from homology"/>
<dbReference type="GO" id="GO:0003723">
    <property type="term" value="F:RNA binding"/>
    <property type="evidence" value="ECO:0007669"/>
    <property type="project" value="UniProtKB-UniRule"/>
</dbReference>
<dbReference type="NCBIfam" id="NF003843">
    <property type="entry name" value="PRK05422.1"/>
    <property type="match status" value="1"/>
</dbReference>
<comment type="similarity">
    <text evidence="3">Belongs to the SmpB family.</text>
</comment>